<feature type="signal peptide" evidence="2">
    <location>
        <begin position="1"/>
        <end position="15"/>
    </location>
</feature>
<protein>
    <recommendedName>
        <fullName evidence="5">Ubiquitin 3 binding protein But2 C-terminal domain-containing protein</fullName>
    </recommendedName>
</protein>
<dbReference type="VEuPathDB" id="FungiDB:MYCTH_93131"/>
<keyword evidence="2" id="KW-0732">Signal</keyword>
<evidence type="ECO:0008006" key="5">
    <source>
        <dbReference type="Google" id="ProtNLM"/>
    </source>
</evidence>
<keyword evidence="4" id="KW-1185">Reference proteome</keyword>
<reference evidence="3 4" key="1">
    <citation type="journal article" date="2011" name="Nat. Biotechnol.">
        <title>Comparative genomic analysis of the thermophilic biomass-degrading fungi Myceliophthora thermophila and Thielavia terrestris.</title>
        <authorList>
            <person name="Berka R.M."/>
            <person name="Grigoriev I.V."/>
            <person name="Otillar R."/>
            <person name="Salamov A."/>
            <person name="Grimwood J."/>
            <person name="Reid I."/>
            <person name="Ishmael N."/>
            <person name="John T."/>
            <person name="Darmond C."/>
            <person name="Moisan M.-C."/>
            <person name="Henrissat B."/>
            <person name="Coutinho P.M."/>
            <person name="Lombard V."/>
            <person name="Natvig D.O."/>
            <person name="Lindquist E."/>
            <person name="Schmutz J."/>
            <person name="Lucas S."/>
            <person name="Harris P."/>
            <person name="Powlowski J."/>
            <person name="Bellemare A."/>
            <person name="Taylor D."/>
            <person name="Butler G."/>
            <person name="de Vries R.P."/>
            <person name="Allijn I.E."/>
            <person name="van den Brink J."/>
            <person name="Ushinsky S."/>
            <person name="Storms R."/>
            <person name="Powell A.J."/>
            <person name="Paulsen I.T."/>
            <person name="Elbourne L.D.H."/>
            <person name="Baker S.E."/>
            <person name="Magnuson J."/>
            <person name="LaBoissiere S."/>
            <person name="Clutterbuck A.J."/>
            <person name="Martinez D."/>
            <person name="Wogulis M."/>
            <person name="de Leon A.L."/>
            <person name="Rey M.W."/>
            <person name="Tsang A."/>
        </authorList>
    </citation>
    <scope>NUCLEOTIDE SEQUENCE [LARGE SCALE GENOMIC DNA]</scope>
    <source>
        <strain evidence="4">ATCC 42464 / BCRC 31852 / DSM 1799</strain>
    </source>
</reference>
<evidence type="ECO:0000313" key="3">
    <source>
        <dbReference type="EMBL" id="AEO56129.1"/>
    </source>
</evidence>
<dbReference type="PROSITE" id="PS51257">
    <property type="entry name" value="PROKAR_LIPOPROTEIN"/>
    <property type="match status" value="1"/>
</dbReference>
<evidence type="ECO:0000256" key="2">
    <source>
        <dbReference type="SAM" id="SignalP"/>
    </source>
</evidence>
<dbReference type="eggNOG" id="ENOG502T6E8">
    <property type="taxonomic scope" value="Eukaryota"/>
</dbReference>
<dbReference type="OrthoDB" id="3836772at2759"/>
<proteinExistence type="predicted"/>
<feature type="compositionally biased region" description="Basic and acidic residues" evidence="1">
    <location>
        <begin position="123"/>
        <end position="133"/>
    </location>
</feature>
<dbReference type="EMBL" id="CP003003">
    <property type="protein sequence ID" value="AEO56129.1"/>
    <property type="molecule type" value="Genomic_DNA"/>
</dbReference>
<sequence>MRLFPLLLPLASAEALVSWTISSLACQSAAATYTPCTYTLALDISPPDRDAPRICTITITSFLDDGEGASLTLVPADTARNLCAFFGYTDAGRVGSSGAAAESRSEAGFTAGSLPGSSPPDDSGEKEYDDGRMRAKSGRRMATDTKRGLNTGSEERKEWQVKGLTRCIQAPTSDPVGSFYGIPCSSDDDPGFKASWGYNSDTDSAVMTICYAPNGTDAWFGFEQVSKNQWLGDSKKEPVYFTGCA</sequence>
<dbReference type="HOGENOM" id="CLU_1134223_0_0_1"/>
<feature type="chain" id="PRO_5012971819" description="Ubiquitin 3 binding protein But2 C-terminal domain-containing protein" evidence="2">
    <location>
        <begin position="16"/>
        <end position="245"/>
    </location>
</feature>
<name>G2Q7X2_THET4</name>
<dbReference type="AlphaFoldDB" id="G2Q7X2"/>
<feature type="region of interest" description="Disordered" evidence="1">
    <location>
        <begin position="105"/>
        <end position="155"/>
    </location>
</feature>
<accession>G2Q7X2</accession>
<feature type="compositionally biased region" description="Low complexity" evidence="1">
    <location>
        <begin position="105"/>
        <end position="121"/>
    </location>
</feature>
<dbReference type="Proteomes" id="UP000007322">
    <property type="component" value="Chromosome 2"/>
</dbReference>
<dbReference type="STRING" id="573729.G2Q7X2"/>
<organism evidence="3 4">
    <name type="scientific">Thermothelomyces thermophilus (strain ATCC 42464 / BCRC 31852 / DSM 1799)</name>
    <name type="common">Sporotrichum thermophile</name>
    <dbReference type="NCBI Taxonomy" id="573729"/>
    <lineage>
        <taxon>Eukaryota</taxon>
        <taxon>Fungi</taxon>
        <taxon>Dikarya</taxon>
        <taxon>Ascomycota</taxon>
        <taxon>Pezizomycotina</taxon>
        <taxon>Sordariomycetes</taxon>
        <taxon>Sordariomycetidae</taxon>
        <taxon>Sordariales</taxon>
        <taxon>Chaetomiaceae</taxon>
        <taxon>Thermothelomyces</taxon>
    </lineage>
</organism>
<feature type="compositionally biased region" description="Basic and acidic residues" evidence="1">
    <location>
        <begin position="141"/>
        <end position="155"/>
    </location>
</feature>
<dbReference type="GeneID" id="11512053"/>
<dbReference type="KEGG" id="mtm:MYCTH_93131"/>
<dbReference type="InParanoid" id="G2Q7X2"/>
<gene>
    <name evidence="3" type="ORF">MYCTH_93131</name>
</gene>
<evidence type="ECO:0000256" key="1">
    <source>
        <dbReference type="SAM" id="MobiDB-lite"/>
    </source>
</evidence>
<evidence type="ECO:0000313" key="4">
    <source>
        <dbReference type="Proteomes" id="UP000007322"/>
    </source>
</evidence>
<dbReference type="RefSeq" id="XP_003661374.1">
    <property type="nucleotide sequence ID" value="XM_003661326.1"/>
</dbReference>
<dbReference type="OMA" id="NTACTYT"/>